<keyword evidence="1" id="KW-0732">Signal</keyword>
<name>A0A6S7BIU5_9BURK</name>
<reference evidence="2 3" key="1">
    <citation type="submission" date="2020-04" db="EMBL/GenBank/DDBJ databases">
        <authorList>
            <person name="De Canck E."/>
        </authorList>
    </citation>
    <scope>NUCLEOTIDE SEQUENCE [LARGE SCALE GENOMIC DNA]</scope>
    <source>
        <strain evidence="2 3">LMG 28138</strain>
    </source>
</reference>
<feature type="chain" id="PRO_5028861945" description="ABC transporter substrate-binding protein" evidence="1">
    <location>
        <begin position="30"/>
        <end position="201"/>
    </location>
</feature>
<evidence type="ECO:0000313" key="3">
    <source>
        <dbReference type="Proteomes" id="UP000494115"/>
    </source>
</evidence>
<organism evidence="2 3">
    <name type="scientific">Pararobbsia alpina</name>
    <dbReference type="NCBI Taxonomy" id="621374"/>
    <lineage>
        <taxon>Bacteria</taxon>
        <taxon>Pseudomonadati</taxon>
        <taxon>Pseudomonadota</taxon>
        <taxon>Betaproteobacteria</taxon>
        <taxon>Burkholderiales</taxon>
        <taxon>Burkholderiaceae</taxon>
        <taxon>Pararobbsia</taxon>
    </lineage>
</organism>
<dbReference type="EMBL" id="CADIKM010000037">
    <property type="protein sequence ID" value="CAB3800401.1"/>
    <property type="molecule type" value="Genomic_DNA"/>
</dbReference>
<dbReference type="Pfam" id="PF06226">
    <property type="entry name" value="DUF1007"/>
    <property type="match status" value="1"/>
</dbReference>
<dbReference type="Proteomes" id="UP000494115">
    <property type="component" value="Unassembled WGS sequence"/>
</dbReference>
<dbReference type="AlphaFoldDB" id="A0A6S7BIU5"/>
<feature type="signal peptide" evidence="1">
    <location>
        <begin position="1"/>
        <end position="29"/>
    </location>
</feature>
<proteinExistence type="predicted"/>
<evidence type="ECO:0000313" key="2">
    <source>
        <dbReference type="EMBL" id="CAB3800401.1"/>
    </source>
</evidence>
<keyword evidence="3" id="KW-1185">Reference proteome</keyword>
<dbReference type="InterPro" id="IPR010412">
    <property type="entry name" value="DUF1007"/>
</dbReference>
<dbReference type="RefSeq" id="WP_175107464.1">
    <property type="nucleotide sequence ID" value="NZ_CADIKM010000037.1"/>
</dbReference>
<sequence>MPIQFRRLLPAAGLTALAALACLPSPADAHPHVWITYGAQIQLEQQKVTGFREDWTFTKGFPAMLSVDLSHYPADAVLSDKDRDTFRQSAFDSLKRVDYFTRIFVNGKRLATGEPKDFSVALRGGKLVYTFVLPLQEPVDLPVSGFQFGVWDENYFVAFEMRADGVQLDPPAARCHITNVPDRDHPVFFGSVFPNAARIAC</sequence>
<evidence type="ECO:0008006" key="4">
    <source>
        <dbReference type="Google" id="ProtNLM"/>
    </source>
</evidence>
<dbReference type="PROSITE" id="PS51257">
    <property type="entry name" value="PROKAR_LIPOPROTEIN"/>
    <property type="match status" value="1"/>
</dbReference>
<protein>
    <recommendedName>
        <fullName evidence="4">ABC transporter substrate-binding protein</fullName>
    </recommendedName>
</protein>
<gene>
    <name evidence="2" type="ORF">LMG28138_04844</name>
</gene>
<accession>A0A6S7BIU5</accession>
<evidence type="ECO:0000256" key="1">
    <source>
        <dbReference type="SAM" id="SignalP"/>
    </source>
</evidence>